<proteinExistence type="predicted"/>
<comment type="caution">
    <text evidence="1">The sequence shown here is derived from an EMBL/GenBank/DDBJ whole genome shotgun (WGS) entry which is preliminary data.</text>
</comment>
<protein>
    <submittedName>
        <fullName evidence="1">Uncharacterized protein</fullName>
    </submittedName>
</protein>
<accession>A0A640TC78</accession>
<evidence type="ECO:0000313" key="2">
    <source>
        <dbReference type="Proteomes" id="UP000429552"/>
    </source>
</evidence>
<gene>
    <name evidence="1" type="ORF">Sliba_05340</name>
</gene>
<dbReference type="AlphaFoldDB" id="A0A640TC78"/>
<dbReference type="EMBL" id="BLIP01000001">
    <property type="protein sequence ID" value="GFE20081.1"/>
    <property type="molecule type" value="Genomic_DNA"/>
</dbReference>
<reference evidence="1 2" key="1">
    <citation type="submission" date="2019-12" db="EMBL/GenBank/DDBJ databases">
        <title>Whole genome shotgun sequence of Streptomyces libani subsp. libani NBRC 13452.</title>
        <authorList>
            <person name="Ichikawa N."/>
            <person name="Kimura A."/>
            <person name="Kitahashi Y."/>
            <person name="Komaki H."/>
            <person name="Tamura T."/>
        </authorList>
    </citation>
    <scope>NUCLEOTIDE SEQUENCE [LARGE SCALE GENOMIC DNA]</scope>
    <source>
        <strain evidence="1 2">NBRC 13452</strain>
    </source>
</reference>
<name>A0A640TC78_STRNI</name>
<organism evidence="1 2">
    <name type="scientific">Streptomyces nigrescens</name>
    <dbReference type="NCBI Taxonomy" id="1920"/>
    <lineage>
        <taxon>Bacteria</taxon>
        <taxon>Bacillati</taxon>
        <taxon>Actinomycetota</taxon>
        <taxon>Actinomycetes</taxon>
        <taxon>Kitasatosporales</taxon>
        <taxon>Streptomycetaceae</taxon>
        <taxon>Streptomyces</taxon>
    </lineage>
</organism>
<dbReference type="Proteomes" id="UP000429552">
    <property type="component" value="Unassembled WGS sequence"/>
</dbReference>
<evidence type="ECO:0000313" key="1">
    <source>
        <dbReference type="EMBL" id="GFE20081.1"/>
    </source>
</evidence>
<sequence>MRYLMLMDRTALALHTHDEIRERYGTRANHPPTFRPALRLLGCIQAWIAQDQLAAYFAHAREAHSRTREPGNARDFAHYFSLAITPKDHYDQPLDVTQEAAWHTMLAIHHLVPGDEYVDFIDCAIAGWNEALEVEREFAA</sequence>